<feature type="domain" description="BTB" evidence="2">
    <location>
        <begin position="204"/>
        <end position="272"/>
    </location>
</feature>
<dbReference type="InterPro" id="IPR011333">
    <property type="entry name" value="SKP1/BTB/POZ_sf"/>
</dbReference>
<dbReference type="Gene3D" id="3.30.710.10">
    <property type="entry name" value="Potassium Channel Kv1.1, Chain A"/>
    <property type="match status" value="1"/>
</dbReference>
<sequence length="323" mass="36023">MPASWWSAAGRGKPSRSTTVVANTESGSHCLKVDGFSRSKNLRPGECLQSSTFPAGGHRWRMYCQPNSDGTEGTEGFVSVYLVLDEDVTKPVRAEYKFTVAVKNRLPFFLSKKPPEVPSLTPRVNTSDFDSHGAWGFAKFLKWEDLEKAGYLKYDSLIIKCSITIINEFRPVQVTSATPPPPISVPPSDLCHHLAVLLDTALGSDVVFNVGGETMPAHQDVLAARSPVFCTEFFGVTMERTDNRIIQIDDIEANVFSTLLYFIYTDSLPEMKKGEEKIMLQHLLVAAERYKMERLKLLCQEKLCKHIDGRTVVTMLVLADQQG</sequence>
<dbReference type="PROSITE" id="PS50144">
    <property type="entry name" value="MATH"/>
    <property type="match status" value="1"/>
</dbReference>
<dbReference type="Gramene" id="BGIOSGA013178-TA">
    <property type="protein sequence ID" value="BGIOSGA013178-PA"/>
    <property type="gene ID" value="BGIOSGA013178"/>
</dbReference>
<evidence type="ECO:0000313" key="5">
    <source>
        <dbReference type="Proteomes" id="UP000007015"/>
    </source>
</evidence>
<organism evidence="4 5">
    <name type="scientific">Oryza sativa subsp. indica</name>
    <name type="common">Rice</name>
    <dbReference type="NCBI Taxonomy" id="39946"/>
    <lineage>
        <taxon>Eukaryota</taxon>
        <taxon>Viridiplantae</taxon>
        <taxon>Streptophyta</taxon>
        <taxon>Embryophyta</taxon>
        <taxon>Tracheophyta</taxon>
        <taxon>Spermatophyta</taxon>
        <taxon>Magnoliopsida</taxon>
        <taxon>Liliopsida</taxon>
        <taxon>Poales</taxon>
        <taxon>Poaceae</taxon>
        <taxon>BOP clade</taxon>
        <taxon>Oryzoideae</taxon>
        <taxon>Oryzeae</taxon>
        <taxon>Oryzinae</taxon>
        <taxon>Oryza</taxon>
        <taxon>Oryza sativa</taxon>
    </lineage>
</organism>
<evidence type="ECO:0000313" key="4">
    <source>
        <dbReference type="EMBL" id="EAY91105.1"/>
    </source>
</evidence>
<proteinExistence type="predicted"/>
<dbReference type="SMART" id="SM00061">
    <property type="entry name" value="MATH"/>
    <property type="match status" value="1"/>
</dbReference>
<dbReference type="InterPro" id="IPR002083">
    <property type="entry name" value="MATH/TRAF_dom"/>
</dbReference>
<dbReference type="PANTHER" id="PTHR26379:SF187">
    <property type="entry name" value="OS07G0655300 PROTEIN"/>
    <property type="match status" value="1"/>
</dbReference>
<dbReference type="InterPro" id="IPR008974">
    <property type="entry name" value="TRAF-like"/>
</dbReference>
<dbReference type="InterPro" id="IPR000210">
    <property type="entry name" value="BTB/POZ_dom"/>
</dbReference>
<dbReference type="HOGENOM" id="CLU_004253_2_0_1"/>
<dbReference type="STRING" id="39946.A2XJU5"/>
<evidence type="ECO:0000259" key="3">
    <source>
        <dbReference type="PROSITE" id="PS50144"/>
    </source>
</evidence>
<protein>
    <submittedName>
        <fullName evidence="4">Uncharacterized protein</fullName>
    </submittedName>
</protein>
<dbReference type="EMBL" id="CM000128">
    <property type="protein sequence ID" value="EAY91105.1"/>
    <property type="molecule type" value="Genomic_DNA"/>
</dbReference>
<dbReference type="OMA" id="GETMPAH"/>
<dbReference type="Pfam" id="PF22486">
    <property type="entry name" value="MATH_2"/>
    <property type="match status" value="1"/>
</dbReference>
<gene>
    <name evidence="4" type="ORF">OsI_12713</name>
</gene>
<dbReference type="GO" id="GO:0016567">
    <property type="term" value="P:protein ubiquitination"/>
    <property type="evidence" value="ECO:0007669"/>
    <property type="project" value="InterPro"/>
</dbReference>
<dbReference type="SMART" id="SM00225">
    <property type="entry name" value="BTB"/>
    <property type="match status" value="1"/>
</dbReference>
<comment type="pathway">
    <text evidence="1">Protein modification; protein ubiquitination.</text>
</comment>
<dbReference type="CDD" id="cd00121">
    <property type="entry name" value="MATH"/>
    <property type="match status" value="1"/>
</dbReference>
<dbReference type="SUPFAM" id="SSF49599">
    <property type="entry name" value="TRAF domain-like"/>
    <property type="match status" value="1"/>
</dbReference>
<dbReference type="InterPro" id="IPR045005">
    <property type="entry name" value="BPM1-6"/>
</dbReference>
<accession>A2XJU5</accession>
<name>A2XJU5_ORYSI</name>
<feature type="domain" description="MATH" evidence="3">
    <location>
        <begin position="26"/>
        <end position="163"/>
    </location>
</feature>
<reference evidence="4 5" key="1">
    <citation type="journal article" date="2005" name="PLoS Biol.">
        <title>The genomes of Oryza sativa: a history of duplications.</title>
        <authorList>
            <person name="Yu J."/>
            <person name="Wang J."/>
            <person name="Lin W."/>
            <person name="Li S."/>
            <person name="Li H."/>
            <person name="Zhou J."/>
            <person name="Ni P."/>
            <person name="Dong W."/>
            <person name="Hu S."/>
            <person name="Zeng C."/>
            <person name="Zhang J."/>
            <person name="Zhang Y."/>
            <person name="Li R."/>
            <person name="Xu Z."/>
            <person name="Li S."/>
            <person name="Li X."/>
            <person name="Zheng H."/>
            <person name="Cong L."/>
            <person name="Lin L."/>
            <person name="Yin J."/>
            <person name="Geng J."/>
            <person name="Li G."/>
            <person name="Shi J."/>
            <person name="Liu J."/>
            <person name="Lv H."/>
            <person name="Li J."/>
            <person name="Wang J."/>
            <person name="Deng Y."/>
            <person name="Ran L."/>
            <person name="Shi X."/>
            <person name="Wang X."/>
            <person name="Wu Q."/>
            <person name="Li C."/>
            <person name="Ren X."/>
            <person name="Wang J."/>
            <person name="Wang X."/>
            <person name="Li D."/>
            <person name="Liu D."/>
            <person name="Zhang X."/>
            <person name="Ji Z."/>
            <person name="Zhao W."/>
            <person name="Sun Y."/>
            <person name="Zhang Z."/>
            <person name="Bao J."/>
            <person name="Han Y."/>
            <person name="Dong L."/>
            <person name="Ji J."/>
            <person name="Chen P."/>
            <person name="Wu S."/>
            <person name="Liu J."/>
            <person name="Xiao Y."/>
            <person name="Bu D."/>
            <person name="Tan J."/>
            <person name="Yang L."/>
            <person name="Ye C."/>
            <person name="Zhang J."/>
            <person name="Xu J."/>
            <person name="Zhou Y."/>
            <person name="Yu Y."/>
            <person name="Zhang B."/>
            <person name="Zhuang S."/>
            <person name="Wei H."/>
            <person name="Liu B."/>
            <person name="Lei M."/>
            <person name="Yu H."/>
            <person name="Li Y."/>
            <person name="Xu H."/>
            <person name="Wei S."/>
            <person name="He X."/>
            <person name="Fang L."/>
            <person name="Zhang Z."/>
            <person name="Zhang Y."/>
            <person name="Huang X."/>
            <person name="Su Z."/>
            <person name="Tong W."/>
            <person name="Li J."/>
            <person name="Tong Z."/>
            <person name="Li S."/>
            <person name="Ye J."/>
            <person name="Wang L."/>
            <person name="Fang L."/>
            <person name="Lei T."/>
            <person name="Chen C."/>
            <person name="Chen H."/>
            <person name="Xu Z."/>
            <person name="Li H."/>
            <person name="Huang H."/>
            <person name="Zhang F."/>
            <person name="Xu H."/>
            <person name="Li N."/>
            <person name="Zhao C."/>
            <person name="Li S."/>
            <person name="Dong L."/>
            <person name="Huang Y."/>
            <person name="Li L."/>
            <person name="Xi Y."/>
            <person name="Qi Q."/>
            <person name="Li W."/>
            <person name="Zhang B."/>
            <person name="Hu W."/>
            <person name="Zhang Y."/>
            <person name="Tian X."/>
            <person name="Jiao Y."/>
            <person name="Liang X."/>
            <person name="Jin J."/>
            <person name="Gao L."/>
            <person name="Zheng W."/>
            <person name="Hao B."/>
            <person name="Liu S."/>
            <person name="Wang W."/>
            <person name="Yuan L."/>
            <person name="Cao M."/>
            <person name="McDermott J."/>
            <person name="Samudrala R."/>
            <person name="Wang J."/>
            <person name="Wong G.K."/>
            <person name="Yang H."/>
        </authorList>
    </citation>
    <scope>NUCLEOTIDE SEQUENCE [LARGE SCALE GENOMIC DNA]</scope>
    <source>
        <strain evidence="5">cv. 93-11</strain>
    </source>
</reference>
<dbReference type="SUPFAM" id="SSF54695">
    <property type="entry name" value="POZ domain"/>
    <property type="match status" value="1"/>
</dbReference>
<dbReference type="AlphaFoldDB" id="A2XJU5"/>
<dbReference type="Pfam" id="PF00651">
    <property type="entry name" value="BTB"/>
    <property type="match status" value="1"/>
</dbReference>
<evidence type="ECO:0000256" key="1">
    <source>
        <dbReference type="ARBA" id="ARBA00004906"/>
    </source>
</evidence>
<keyword evidence="5" id="KW-1185">Reference proteome</keyword>
<dbReference type="PANTHER" id="PTHR26379">
    <property type="entry name" value="BTB/POZ AND MATH DOMAIN-CONTAINING PROTEIN 1"/>
    <property type="match status" value="1"/>
</dbReference>
<dbReference type="Gene3D" id="2.60.210.10">
    <property type="entry name" value="Apoptosis, Tumor Necrosis Factor Receptor Associated Protein 2, Chain A"/>
    <property type="match status" value="1"/>
</dbReference>
<dbReference type="PROSITE" id="PS50097">
    <property type="entry name" value="BTB"/>
    <property type="match status" value="1"/>
</dbReference>
<dbReference type="Proteomes" id="UP000007015">
    <property type="component" value="Chromosome 3"/>
</dbReference>
<evidence type="ECO:0000259" key="2">
    <source>
        <dbReference type="PROSITE" id="PS50097"/>
    </source>
</evidence>